<accession>A0A0L8I795</accession>
<dbReference type="AlphaFoldDB" id="A0A0L8I795"/>
<protein>
    <submittedName>
        <fullName evidence="1">Uncharacterized protein</fullName>
    </submittedName>
</protein>
<gene>
    <name evidence="1" type="ORF">OCBIM_22030351mg</name>
</gene>
<sequence>MERLSNQENKQRFLKVLRDALAKEGCEVIRARRDADTLIVQTAVRISENRVTVLVGDDTDRLVLLMHLTKDKHDIHFRPEPKKGAEVKCMGVNSIKHKLGAQVCRYILCACFLGVRYHIQEF</sequence>
<organism evidence="1">
    <name type="scientific">Octopus bimaculoides</name>
    <name type="common">California two-spotted octopus</name>
    <dbReference type="NCBI Taxonomy" id="37653"/>
    <lineage>
        <taxon>Eukaryota</taxon>
        <taxon>Metazoa</taxon>
        <taxon>Spiralia</taxon>
        <taxon>Lophotrochozoa</taxon>
        <taxon>Mollusca</taxon>
        <taxon>Cephalopoda</taxon>
        <taxon>Coleoidea</taxon>
        <taxon>Octopodiformes</taxon>
        <taxon>Octopoda</taxon>
        <taxon>Incirrata</taxon>
        <taxon>Octopodidae</taxon>
        <taxon>Octopus</taxon>
    </lineage>
</organism>
<evidence type="ECO:0000313" key="1">
    <source>
        <dbReference type="EMBL" id="KOF97337.1"/>
    </source>
</evidence>
<reference evidence="1" key="1">
    <citation type="submission" date="2015-07" db="EMBL/GenBank/DDBJ databases">
        <title>MeaNS - Measles Nucleotide Surveillance Program.</title>
        <authorList>
            <person name="Tran T."/>
            <person name="Druce J."/>
        </authorList>
    </citation>
    <scope>NUCLEOTIDE SEQUENCE</scope>
    <source>
        <strain evidence="1">UCB-OBI-ISO-001</strain>
        <tissue evidence="1">Gonad</tissue>
    </source>
</reference>
<name>A0A0L8I795_OCTBM</name>
<proteinExistence type="predicted"/>
<dbReference type="EMBL" id="KQ416345">
    <property type="protein sequence ID" value="KOF97337.1"/>
    <property type="molecule type" value="Genomic_DNA"/>
</dbReference>